<dbReference type="RefSeq" id="WP_153094023.1">
    <property type="nucleotide sequence ID" value="NZ_VZAK01000083.1"/>
</dbReference>
<evidence type="ECO:0000313" key="2">
    <source>
        <dbReference type="Proteomes" id="UP000358159"/>
    </source>
</evidence>
<comment type="caution">
    <text evidence="1">The sequence shown here is derived from an EMBL/GenBank/DDBJ whole genome shotgun (WGS) entry which is preliminary data.</text>
</comment>
<proteinExistence type="predicted"/>
<dbReference type="Proteomes" id="UP000358159">
    <property type="component" value="Unassembled WGS sequence"/>
</dbReference>
<dbReference type="AlphaFoldDB" id="A0A6A7VR15"/>
<evidence type="ECO:0000313" key="1">
    <source>
        <dbReference type="EMBL" id="MQO55465.1"/>
    </source>
</evidence>
<protein>
    <submittedName>
        <fullName evidence="1">Uncharacterized protein</fullName>
    </submittedName>
</protein>
<name>A0A6A7VR15_9BACT</name>
<accession>A0A6A7VR15</accession>
<sequence length="113" mass="13286">MKDLIIEEWDVLLCSTGYLPPRNEEELDFFDEMYEDYKSRIVNCHVDVDMILRGACHVVTDYRYVESNNILGQAKVAEDVKHGYSMAARNFDKLPKDVLGKMRRQHNKDNKDE</sequence>
<organism evidence="1 2">
    <name type="scientific">Segatella copri</name>
    <dbReference type="NCBI Taxonomy" id="165179"/>
    <lineage>
        <taxon>Bacteria</taxon>
        <taxon>Pseudomonadati</taxon>
        <taxon>Bacteroidota</taxon>
        <taxon>Bacteroidia</taxon>
        <taxon>Bacteroidales</taxon>
        <taxon>Prevotellaceae</taxon>
        <taxon>Segatella</taxon>
    </lineage>
</organism>
<reference evidence="1 2" key="1">
    <citation type="submission" date="2019-09" db="EMBL/GenBank/DDBJ databases">
        <title>Distinct polysaccharide growth profiles of human intestinal Prevotella copri isolates.</title>
        <authorList>
            <person name="Fehlner-Peach H."/>
            <person name="Magnabosco C."/>
            <person name="Raghavan V."/>
            <person name="Scher J.U."/>
            <person name="Tett A."/>
            <person name="Cox L.M."/>
            <person name="Gottsegen C."/>
            <person name="Watters A."/>
            <person name="Wiltshire- Gordon J.D."/>
            <person name="Segata N."/>
            <person name="Bonneau R."/>
            <person name="Littman D.R."/>
        </authorList>
    </citation>
    <scope>NUCLEOTIDE SEQUENCE [LARGE SCALE GENOMIC DNA]</scope>
    <source>
        <strain evidence="1 2">BVe41219</strain>
    </source>
</reference>
<gene>
    <name evidence="1" type="ORF">F7D42_07030</name>
</gene>
<dbReference type="EMBL" id="VZAZ01000030">
    <property type="protein sequence ID" value="MQO55465.1"/>
    <property type="molecule type" value="Genomic_DNA"/>
</dbReference>